<gene>
    <name evidence="9" type="ORF">METZ01_LOCUS317672</name>
</gene>
<dbReference type="PROSITE" id="PS00076">
    <property type="entry name" value="PYRIDINE_REDOX_1"/>
    <property type="match status" value="1"/>
</dbReference>
<dbReference type="EMBL" id="UINC01102870">
    <property type="protein sequence ID" value="SVC64818.1"/>
    <property type="molecule type" value="Genomic_DNA"/>
</dbReference>
<dbReference type="InterPro" id="IPR046952">
    <property type="entry name" value="GSHR/TRXR-like"/>
</dbReference>
<dbReference type="InterPro" id="IPR012999">
    <property type="entry name" value="Pyr_OxRdtase_I_AS"/>
</dbReference>
<dbReference type="PRINTS" id="PR00411">
    <property type="entry name" value="PNDRDTASEI"/>
</dbReference>
<feature type="domain" description="FAD/NAD(P)-binding" evidence="8">
    <location>
        <begin position="5"/>
        <end position="135"/>
    </location>
</feature>
<evidence type="ECO:0000256" key="5">
    <source>
        <dbReference type="ARBA" id="ARBA00023002"/>
    </source>
</evidence>
<keyword evidence="5" id="KW-0560">Oxidoreductase</keyword>
<name>A0A382NWE1_9ZZZZ</name>
<accession>A0A382NWE1</accession>
<comment type="similarity">
    <text evidence="2">Belongs to the class-I pyridine nucleotide-disulfide oxidoreductase family.</text>
</comment>
<keyword evidence="6" id="KW-1015">Disulfide bond</keyword>
<dbReference type="GO" id="GO:0006749">
    <property type="term" value="P:glutathione metabolic process"/>
    <property type="evidence" value="ECO:0007669"/>
    <property type="project" value="TreeGrafter"/>
</dbReference>
<dbReference type="GO" id="GO:0045454">
    <property type="term" value="P:cell redox homeostasis"/>
    <property type="evidence" value="ECO:0007669"/>
    <property type="project" value="InterPro"/>
</dbReference>
<protein>
    <recommendedName>
        <fullName evidence="8">FAD/NAD(P)-binding domain-containing protein</fullName>
    </recommendedName>
</protein>
<dbReference type="GO" id="GO:0004362">
    <property type="term" value="F:glutathione-disulfide reductase (NADPH) activity"/>
    <property type="evidence" value="ECO:0007669"/>
    <property type="project" value="TreeGrafter"/>
</dbReference>
<dbReference type="SUPFAM" id="SSF51905">
    <property type="entry name" value="FAD/NAD(P)-binding domain"/>
    <property type="match status" value="1"/>
</dbReference>
<dbReference type="GO" id="GO:0005829">
    <property type="term" value="C:cytosol"/>
    <property type="evidence" value="ECO:0007669"/>
    <property type="project" value="TreeGrafter"/>
</dbReference>
<evidence type="ECO:0000256" key="1">
    <source>
        <dbReference type="ARBA" id="ARBA00001974"/>
    </source>
</evidence>
<dbReference type="InterPro" id="IPR036188">
    <property type="entry name" value="FAD/NAD-bd_sf"/>
</dbReference>
<evidence type="ECO:0000256" key="6">
    <source>
        <dbReference type="ARBA" id="ARBA00023157"/>
    </source>
</evidence>
<evidence type="ECO:0000256" key="4">
    <source>
        <dbReference type="ARBA" id="ARBA00022827"/>
    </source>
</evidence>
<keyword evidence="3" id="KW-0285">Flavoprotein</keyword>
<dbReference type="GO" id="GO:0050660">
    <property type="term" value="F:flavin adenine dinucleotide binding"/>
    <property type="evidence" value="ECO:0007669"/>
    <property type="project" value="InterPro"/>
</dbReference>
<dbReference type="GO" id="GO:0005739">
    <property type="term" value="C:mitochondrion"/>
    <property type="evidence" value="ECO:0007669"/>
    <property type="project" value="TreeGrafter"/>
</dbReference>
<organism evidence="9">
    <name type="scientific">marine metagenome</name>
    <dbReference type="NCBI Taxonomy" id="408172"/>
    <lineage>
        <taxon>unclassified sequences</taxon>
        <taxon>metagenomes</taxon>
        <taxon>ecological metagenomes</taxon>
    </lineage>
</organism>
<reference evidence="9" key="1">
    <citation type="submission" date="2018-05" db="EMBL/GenBank/DDBJ databases">
        <authorList>
            <person name="Lanie J.A."/>
            <person name="Ng W.-L."/>
            <person name="Kazmierczak K.M."/>
            <person name="Andrzejewski T.M."/>
            <person name="Davidsen T.M."/>
            <person name="Wayne K.J."/>
            <person name="Tettelin H."/>
            <person name="Glass J.I."/>
            <person name="Rusch D."/>
            <person name="Podicherti R."/>
            <person name="Tsui H.-C.T."/>
            <person name="Winkler M.E."/>
        </authorList>
    </citation>
    <scope>NUCLEOTIDE SEQUENCE</scope>
</reference>
<proteinExistence type="inferred from homology"/>
<comment type="cofactor">
    <cofactor evidence="1">
        <name>FAD</name>
        <dbReference type="ChEBI" id="CHEBI:57692"/>
    </cofactor>
</comment>
<dbReference type="Gene3D" id="3.50.50.60">
    <property type="entry name" value="FAD/NAD(P)-binding domain"/>
    <property type="match status" value="1"/>
</dbReference>
<dbReference type="InterPro" id="IPR023753">
    <property type="entry name" value="FAD/NAD-binding_dom"/>
</dbReference>
<evidence type="ECO:0000256" key="3">
    <source>
        <dbReference type="ARBA" id="ARBA00022630"/>
    </source>
</evidence>
<dbReference type="Pfam" id="PF07992">
    <property type="entry name" value="Pyr_redox_2"/>
    <property type="match status" value="1"/>
</dbReference>
<dbReference type="PANTHER" id="PTHR42737">
    <property type="entry name" value="GLUTATHIONE REDUCTASE"/>
    <property type="match status" value="1"/>
</dbReference>
<dbReference type="GO" id="GO:0034599">
    <property type="term" value="P:cellular response to oxidative stress"/>
    <property type="evidence" value="ECO:0007669"/>
    <property type="project" value="TreeGrafter"/>
</dbReference>
<keyword evidence="7" id="KW-0676">Redox-active center</keyword>
<dbReference type="AlphaFoldDB" id="A0A382NWE1"/>
<evidence type="ECO:0000259" key="8">
    <source>
        <dbReference type="Pfam" id="PF07992"/>
    </source>
</evidence>
<dbReference type="PANTHER" id="PTHR42737:SF2">
    <property type="entry name" value="GLUTATHIONE REDUCTASE"/>
    <property type="match status" value="1"/>
</dbReference>
<evidence type="ECO:0000256" key="7">
    <source>
        <dbReference type="ARBA" id="ARBA00023284"/>
    </source>
</evidence>
<evidence type="ECO:0000313" key="9">
    <source>
        <dbReference type="EMBL" id="SVC64818.1"/>
    </source>
</evidence>
<sequence length="135" mass="14629">MTERYDFLVIGGGSGGIAAARRAAEYGARTAIIEGGRLGGTCVNVGCVPKKIMWNTAHVAEVLKHAGDYGFSVERSGFDWPALKSARDTYVQRLNDIYQRNLDHSGVTLFQGWAILGKARTVTVGDQQLQADQVL</sequence>
<feature type="non-terminal residue" evidence="9">
    <location>
        <position position="135"/>
    </location>
</feature>
<keyword evidence="4" id="KW-0274">FAD</keyword>
<evidence type="ECO:0000256" key="2">
    <source>
        <dbReference type="ARBA" id="ARBA00007532"/>
    </source>
</evidence>